<evidence type="ECO:0000256" key="5">
    <source>
        <dbReference type="ARBA" id="ARBA00022781"/>
    </source>
</evidence>
<reference evidence="10" key="2">
    <citation type="submission" date="2025-08" db="UniProtKB">
        <authorList>
            <consortium name="Ensembl"/>
        </authorList>
    </citation>
    <scope>IDENTIFICATION</scope>
</reference>
<gene>
    <name evidence="10" type="primary">LOC100178344</name>
</gene>
<evidence type="ECO:0000256" key="7">
    <source>
        <dbReference type="ARBA" id="ARBA00023128"/>
    </source>
</evidence>
<dbReference type="PANTHER" id="PTHR13080">
    <property type="entry name" value="ATP SYNTHASE F CHAIN, MITOCHONDRIAL-RELATED"/>
    <property type="match status" value="1"/>
</dbReference>
<dbReference type="AlphaFoldDB" id="F6XXK1"/>
<keyword evidence="7" id="KW-0496">Mitochondrion</keyword>
<dbReference type="GO" id="GO:0042776">
    <property type="term" value="P:proton motive force-driven mitochondrial ATP synthesis"/>
    <property type="evidence" value="ECO:0000318"/>
    <property type="project" value="GO_Central"/>
</dbReference>
<keyword evidence="6" id="KW-0406">Ion transport</keyword>
<dbReference type="FunCoup" id="F6XXK1">
    <property type="interactions" value="126"/>
</dbReference>
<dbReference type="Ensembl" id="ENSCINT00000027555.2">
    <property type="protein sequence ID" value="ENSCINP00000027309.2"/>
    <property type="gene ID" value="ENSCING00000015381.2"/>
</dbReference>
<comment type="subcellular location">
    <subcellularLocation>
        <location evidence="1">Mitochondrion membrane</location>
    </subcellularLocation>
</comment>
<dbReference type="Pfam" id="PF10206">
    <property type="entry name" value="WRW"/>
    <property type="match status" value="1"/>
</dbReference>
<dbReference type="GO" id="GO:0045259">
    <property type="term" value="C:proton-transporting ATP synthase complex"/>
    <property type="evidence" value="ECO:0000318"/>
    <property type="project" value="GO_Central"/>
</dbReference>
<dbReference type="GeneTree" id="ENSGT00940000175005"/>
<reference evidence="10" key="3">
    <citation type="submission" date="2025-09" db="UniProtKB">
        <authorList>
            <consortium name="Ensembl"/>
        </authorList>
    </citation>
    <scope>IDENTIFICATION</scope>
</reference>
<dbReference type="STRING" id="7719.ENSCINP00000027309"/>
<organism evidence="10 11">
    <name type="scientific">Ciona intestinalis</name>
    <name type="common">Transparent sea squirt</name>
    <name type="synonym">Ascidia intestinalis</name>
    <dbReference type="NCBI Taxonomy" id="7719"/>
    <lineage>
        <taxon>Eukaryota</taxon>
        <taxon>Metazoa</taxon>
        <taxon>Chordata</taxon>
        <taxon>Tunicata</taxon>
        <taxon>Ascidiacea</taxon>
        <taxon>Phlebobranchia</taxon>
        <taxon>Cionidae</taxon>
        <taxon>Ciona</taxon>
    </lineage>
</organism>
<dbReference type="OrthoDB" id="8921675at2759"/>
<keyword evidence="11" id="KW-1185">Reference proteome</keyword>
<protein>
    <submittedName>
        <fullName evidence="10">ATP synthase subunit f, mitochondrial</fullName>
    </submittedName>
</protein>
<comment type="similarity">
    <text evidence="2">Belongs to the ATPase F chain family.</text>
</comment>
<dbReference type="PANTHER" id="PTHR13080:SF20">
    <property type="entry name" value="ATP SYNTHASE SUBUNIT F, MITOCHONDRIAL-RELATED"/>
    <property type="match status" value="1"/>
</dbReference>
<dbReference type="GeneID" id="100178344"/>
<keyword evidence="3" id="KW-0813">Transport</keyword>
<dbReference type="InterPro" id="IPR019344">
    <property type="entry name" value="F1F0-ATPsyn_F_prd"/>
</dbReference>
<evidence type="ECO:0000313" key="10">
    <source>
        <dbReference type="Ensembl" id="ENSCINP00000027309.2"/>
    </source>
</evidence>
<dbReference type="Proteomes" id="UP000008144">
    <property type="component" value="Unassembled WGS sequence"/>
</dbReference>
<name>F6XXK1_CIOIN</name>
<evidence type="ECO:0000256" key="6">
    <source>
        <dbReference type="ARBA" id="ARBA00023065"/>
    </source>
</evidence>
<evidence type="ECO:0000256" key="3">
    <source>
        <dbReference type="ARBA" id="ARBA00022448"/>
    </source>
</evidence>
<evidence type="ECO:0000313" key="11">
    <source>
        <dbReference type="Proteomes" id="UP000008144"/>
    </source>
</evidence>
<dbReference type="GO" id="GO:0031966">
    <property type="term" value="C:mitochondrial membrane"/>
    <property type="evidence" value="ECO:0007669"/>
    <property type="project" value="UniProtKB-SubCell"/>
</dbReference>
<reference evidence="11" key="1">
    <citation type="journal article" date="2002" name="Science">
        <title>The draft genome of Ciona intestinalis: insights into chordate and vertebrate origins.</title>
        <authorList>
            <person name="Dehal P."/>
            <person name="Satou Y."/>
            <person name="Campbell R.K."/>
            <person name="Chapman J."/>
            <person name="Degnan B."/>
            <person name="De Tomaso A."/>
            <person name="Davidson B."/>
            <person name="Di Gregorio A."/>
            <person name="Gelpke M."/>
            <person name="Goodstein D.M."/>
            <person name="Harafuji N."/>
            <person name="Hastings K.E."/>
            <person name="Ho I."/>
            <person name="Hotta K."/>
            <person name="Huang W."/>
            <person name="Kawashima T."/>
            <person name="Lemaire P."/>
            <person name="Martinez D."/>
            <person name="Meinertzhagen I.A."/>
            <person name="Necula S."/>
            <person name="Nonaka M."/>
            <person name="Putnam N."/>
            <person name="Rash S."/>
            <person name="Saiga H."/>
            <person name="Satake M."/>
            <person name="Terry A."/>
            <person name="Yamada L."/>
            <person name="Wang H.G."/>
            <person name="Awazu S."/>
            <person name="Azumi K."/>
            <person name="Boore J."/>
            <person name="Branno M."/>
            <person name="Chin-Bow S."/>
            <person name="DeSantis R."/>
            <person name="Doyle S."/>
            <person name="Francino P."/>
            <person name="Keys D.N."/>
            <person name="Haga S."/>
            <person name="Hayashi H."/>
            <person name="Hino K."/>
            <person name="Imai K.S."/>
            <person name="Inaba K."/>
            <person name="Kano S."/>
            <person name="Kobayashi K."/>
            <person name="Kobayashi M."/>
            <person name="Lee B.I."/>
            <person name="Makabe K.W."/>
            <person name="Manohar C."/>
            <person name="Matassi G."/>
            <person name="Medina M."/>
            <person name="Mochizuki Y."/>
            <person name="Mount S."/>
            <person name="Morishita T."/>
            <person name="Miura S."/>
            <person name="Nakayama A."/>
            <person name="Nishizaka S."/>
            <person name="Nomoto H."/>
            <person name="Ohta F."/>
            <person name="Oishi K."/>
            <person name="Rigoutsos I."/>
            <person name="Sano M."/>
            <person name="Sasaki A."/>
            <person name="Sasakura Y."/>
            <person name="Shoguchi E."/>
            <person name="Shin-i T."/>
            <person name="Spagnuolo A."/>
            <person name="Stainier D."/>
            <person name="Suzuki M.M."/>
            <person name="Tassy O."/>
            <person name="Takatori N."/>
            <person name="Tokuoka M."/>
            <person name="Yagi K."/>
            <person name="Yoshizaki F."/>
            <person name="Wada S."/>
            <person name="Zhang C."/>
            <person name="Hyatt P.D."/>
            <person name="Larimer F."/>
            <person name="Detter C."/>
            <person name="Doggett N."/>
            <person name="Glavina T."/>
            <person name="Hawkins T."/>
            <person name="Richardson P."/>
            <person name="Lucas S."/>
            <person name="Kohara Y."/>
            <person name="Levine M."/>
            <person name="Satoh N."/>
            <person name="Rokhsar D.S."/>
        </authorList>
    </citation>
    <scope>NUCLEOTIDE SEQUENCE [LARGE SCALE GENOMIC DNA]</scope>
</reference>
<dbReference type="KEGG" id="cin:100178344"/>
<evidence type="ECO:0000256" key="2">
    <source>
        <dbReference type="ARBA" id="ARBA00005895"/>
    </source>
</evidence>
<dbReference type="RefSeq" id="XP_002129265.1">
    <property type="nucleotide sequence ID" value="XM_002129229.5"/>
</dbReference>
<keyword evidence="9" id="KW-0066">ATP synthesis</keyword>
<dbReference type="GO" id="GO:1902600">
    <property type="term" value="P:proton transmembrane transport"/>
    <property type="evidence" value="ECO:0007669"/>
    <property type="project" value="UniProtKB-KW"/>
</dbReference>
<sequence>MAEKIAETVARNGIALHPKYYGAKLEPGMKLPGDTRLFRDIKLCEVPQWIMKRNFTPLGMWFWVKRLKWGWQSKYLHVRAPKGHYYAQLAVCASIAFYLSEYIDGGIKHERHRKYH</sequence>
<keyword evidence="5" id="KW-0375">Hydrogen ion transport</keyword>
<evidence type="ECO:0000256" key="4">
    <source>
        <dbReference type="ARBA" id="ARBA00022547"/>
    </source>
</evidence>
<keyword evidence="8" id="KW-0472">Membrane</keyword>
<evidence type="ECO:0000256" key="8">
    <source>
        <dbReference type="ARBA" id="ARBA00023136"/>
    </source>
</evidence>
<accession>A0A1W2WDD2</accession>
<dbReference type="InParanoid" id="F6XXK1"/>
<dbReference type="HOGENOM" id="CLU_2096007_0_0_1"/>
<accession>F6XXK1</accession>
<proteinExistence type="inferred from homology"/>
<evidence type="ECO:0000256" key="9">
    <source>
        <dbReference type="ARBA" id="ARBA00023310"/>
    </source>
</evidence>
<keyword evidence="4" id="KW-0138">CF(0)</keyword>
<evidence type="ECO:0000256" key="1">
    <source>
        <dbReference type="ARBA" id="ARBA00004325"/>
    </source>
</evidence>